<gene>
    <name evidence="1" type="ORF">GCM10017643_26870</name>
</gene>
<comment type="caution">
    <text evidence="1">The sequence shown here is derived from an EMBL/GenBank/DDBJ whole genome shotgun (WGS) entry which is preliminary data.</text>
</comment>
<protein>
    <submittedName>
        <fullName evidence="1">Uncharacterized protein</fullName>
    </submittedName>
</protein>
<name>A0A9W6J838_9HYPH</name>
<evidence type="ECO:0000313" key="1">
    <source>
        <dbReference type="EMBL" id="GLK72571.1"/>
    </source>
</evidence>
<dbReference type="EMBL" id="BSFJ01000018">
    <property type="protein sequence ID" value="GLK72571.1"/>
    <property type="molecule type" value="Genomic_DNA"/>
</dbReference>
<sequence>MTAAIKEATAQRLALARQIAEGSRLLGAEGVFWRLCGVYAPVQLGALAAEEARRGTAGDAMMEGASVHIARQIVTLANQTDQPQEVGLMLLEAIGRQVMMELAPPPVRLPGLHYPLGGEPQ</sequence>
<dbReference type="RefSeq" id="WP_213371114.1">
    <property type="nucleotide sequence ID" value="NZ_BSFJ01000018.1"/>
</dbReference>
<evidence type="ECO:0000313" key="2">
    <source>
        <dbReference type="Proteomes" id="UP001143370"/>
    </source>
</evidence>
<keyword evidence="2" id="KW-1185">Reference proteome</keyword>
<reference evidence="1" key="2">
    <citation type="submission" date="2023-01" db="EMBL/GenBank/DDBJ databases">
        <authorList>
            <person name="Sun Q."/>
            <person name="Evtushenko L."/>
        </authorList>
    </citation>
    <scope>NUCLEOTIDE SEQUENCE</scope>
    <source>
        <strain evidence="1">VKM B-2484</strain>
    </source>
</reference>
<dbReference type="Proteomes" id="UP001143370">
    <property type="component" value="Unassembled WGS sequence"/>
</dbReference>
<dbReference type="AlphaFoldDB" id="A0A9W6J838"/>
<organism evidence="1 2">
    <name type="scientific">Ancylobacter dichloromethanicus</name>
    <dbReference type="NCBI Taxonomy" id="518825"/>
    <lineage>
        <taxon>Bacteria</taxon>
        <taxon>Pseudomonadati</taxon>
        <taxon>Pseudomonadota</taxon>
        <taxon>Alphaproteobacteria</taxon>
        <taxon>Hyphomicrobiales</taxon>
        <taxon>Xanthobacteraceae</taxon>
        <taxon>Ancylobacter</taxon>
    </lineage>
</organism>
<proteinExistence type="predicted"/>
<reference evidence="1" key="1">
    <citation type="journal article" date="2014" name="Int. J. Syst. Evol. Microbiol.">
        <title>Complete genome sequence of Corynebacterium casei LMG S-19264T (=DSM 44701T), isolated from a smear-ripened cheese.</title>
        <authorList>
            <consortium name="US DOE Joint Genome Institute (JGI-PGF)"/>
            <person name="Walter F."/>
            <person name="Albersmeier A."/>
            <person name="Kalinowski J."/>
            <person name="Ruckert C."/>
        </authorList>
    </citation>
    <scope>NUCLEOTIDE SEQUENCE</scope>
    <source>
        <strain evidence="1">VKM B-2484</strain>
    </source>
</reference>
<accession>A0A9W6J838</accession>